<accession>A0A024FWY9</accession>
<dbReference type="Proteomes" id="UP000053237">
    <property type="component" value="Unassembled WGS sequence"/>
</dbReference>
<feature type="region of interest" description="Disordered" evidence="1">
    <location>
        <begin position="1"/>
        <end position="22"/>
    </location>
</feature>
<dbReference type="InParanoid" id="A0A024FWY9"/>
<evidence type="ECO:0000313" key="2">
    <source>
        <dbReference type="EMBL" id="CCI11179.1"/>
    </source>
</evidence>
<keyword evidence="3" id="KW-1185">Reference proteome</keyword>
<dbReference type="AlphaFoldDB" id="A0A024FWY9"/>
<reference evidence="2 3" key="1">
    <citation type="submission" date="2012-05" db="EMBL/GenBank/DDBJ databases">
        <title>Recombination and specialization in a pathogen metapopulation.</title>
        <authorList>
            <person name="Gardiner A."/>
            <person name="Kemen E."/>
            <person name="Schultz-Larsen T."/>
            <person name="MacLean D."/>
            <person name="Van Oosterhout C."/>
            <person name="Jones J.D.G."/>
        </authorList>
    </citation>
    <scope>NUCLEOTIDE SEQUENCE [LARGE SCALE GENOMIC DNA]</scope>
    <source>
        <strain evidence="2 3">Ac Nc2</strain>
    </source>
</reference>
<organism evidence="2 3">
    <name type="scientific">Albugo candida</name>
    <dbReference type="NCBI Taxonomy" id="65357"/>
    <lineage>
        <taxon>Eukaryota</taxon>
        <taxon>Sar</taxon>
        <taxon>Stramenopiles</taxon>
        <taxon>Oomycota</taxon>
        <taxon>Peronosporomycetes</taxon>
        <taxon>Albuginales</taxon>
        <taxon>Albuginaceae</taxon>
        <taxon>Albugo</taxon>
    </lineage>
</organism>
<sequence length="151" mass="16612">MASCSRISRSGNDSPLNGNDSAGTDSKSYGTSMLQKDARQYSHSGCCLLGLSNLTKSADEKSVHIKRRQNWSYSSVYLFCRNVGVKTVEWAWCIHRRITIDEGVRGHDLCAHCCRRGAINSNWNPAKGFEEYNCGDSSLEPACLKALAAVT</sequence>
<evidence type="ECO:0000313" key="3">
    <source>
        <dbReference type="Proteomes" id="UP000053237"/>
    </source>
</evidence>
<comment type="caution">
    <text evidence="2">The sequence shown here is derived from an EMBL/GenBank/DDBJ whole genome shotgun (WGS) entry which is preliminary data.</text>
</comment>
<evidence type="ECO:0000256" key="1">
    <source>
        <dbReference type="SAM" id="MobiDB-lite"/>
    </source>
</evidence>
<name>A0A024FWY9_9STRA</name>
<gene>
    <name evidence="2" type="ORF">BN9_124910</name>
</gene>
<proteinExistence type="predicted"/>
<protein>
    <submittedName>
        <fullName evidence="2">Uncharacterized protein</fullName>
    </submittedName>
</protein>
<dbReference type="EMBL" id="CAIX01000578">
    <property type="protein sequence ID" value="CCI11179.1"/>
    <property type="molecule type" value="Genomic_DNA"/>
</dbReference>